<gene>
    <name evidence="3" type="ORF">DZC30_17645</name>
</gene>
<name>A0A373FEH2_COMTE</name>
<dbReference type="InterPro" id="IPR001736">
    <property type="entry name" value="PLipase_D/transphosphatidylase"/>
</dbReference>
<dbReference type="CDD" id="cd09113">
    <property type="entry name" value="PLDc_ymdC_like_2"/>
    <property type="match status" value="1"/>
</dbReference>
<accession>A0A373FEH2</accession>
<organism evidence="3 4">
    <name type="scientific">Comamonas testosteroni</name>
    <name type="common">Pseudomonas testosteroni</name>
    <dbReference type="NCBI Taxonomy" id="285"/>
    <lineage>
        <taxon>Bacteria</taxon>
        <taxon>Pseudomonadati</taxon>
        <taxon>Pseudomonadota</taxon>
        <taxon>Betaproteobacteria</taxon>
        <taxon>Burkholderiales</taxon>
        <taxon>Comamonadaceae</taxon>
        <taxon>Comamonas</taxon>
    </lineage>
</organism>
<dbReference type="PROSITE" id="PS50035">
    <property type="entry name" value="PLD"/>
    <property type="match status" value="2"/>
</dbReference>
<dbReference type="GO" id="GO:0032049">
    <property type="term" value="P:cardiolipin biosynthetic process"/>
    <property type="evidence" value="ECO:0007669"/>
    <property type="project" value="UniProtKB-ARBA"/>
</dbReference>
<feature type="signal peptide" evidence="1">
    <location>
        <begin position="1"/>
        <end position="22"/>
    </location>
</feature>
<dbReference type="PROSITE" id="PS51257">
    <property type="entry name" value="PROKAR_LIPOPROTEIN"/>
    <property type="match status" value="1"/>
</dbReference>
<dbReference type="CDD" id="cd09111">
    <property type="entry name" value="PLDc_ymdC_like_1"/>
    <property type="match status" value="1"/>
</dbReference>
<feature type="domain" description="PLD phosphodiesterase" evidence="2">
    <location>
        <begin position="175"/>
        <end position="202"/>
    </location>
</feature>
<dbReference type="OrthoDB" id="9814092at2"/>
<comment type="caution">
    <text evidence="3">The sequence shown here is derived from an EMBL/GenBank/DDBJ whole genome shotgun (WGS) entry which is preliminary data.</text>
</comment>
<evidence type="ECO:0000259" key="2">
    <source>
        <dbReference type="PROSITE" id="PS50035"/>
    </source>
</evidence>
<dbReference type="PANTHER" id="PTHR21248">
    <property type="entry name" value="CARDIOLIPIN SYNTHASE"/>
    <property type="match status" value="1"/>
</dbReference>
<dbReference type="Pfam" id="PF13091">
    <property type="entry name" value="PLDc_2"/>
    <property type="match status" value="2"/>
</dbReference>
<keyword evidence="1" id="KW-0732">Signal</keyword>
<feature type="domain" description="PLD phosphodiesterase" evidence="2">
    <location>
        <begin position="451"/>
        <end position="478"/>
    </location>
</feature>
<dbReference type="GO" id="GO:0030572">
    <property type="term" value="F:phosphatidyltransferase activity"/>
    <property type="evidence" value="ECO:0007669"/>
    <property type="project" value="UniProtKB-ARBA"/>
</dbReference>
<dbReference type="EMBL" id="QURR01000026">
    <property type="protein sequence ID" value="RGE41809.1"/>
    <property type="molecule type" value="Genomic_DNA"/>
</dbReference>
<dbReference type="Gene3D" id="3.30.870.10">
    <property type="entry name" value="Endonuclease Chain A"/>
    <property type="match status" value="2"/>
</dbReference>
<dbReference type="InterPro" id="IPR025202">
    <property type="entry name" value="PLD-like_dom"/>
</dbReference>
<dbReference type="SMART" id="SM00155">
    <property type="entry name" value="PLDc"/>
    <property type="match status" value="2"/>
</dbReference>
<evidence type="ECO:0000313" key="3">
    <source>
        <dbReference type="EMBL" id="RGE41809.1"/>
    </source>
</evidence>
<evidence type="ECO:0000256" key="1">
    <source>
        <dbReference type="SAM" id="SignalP"/>
    </source>
</evidence>
<dbReference type="PANTHER" id="PTHR21248:SF12">
    <property type="entry name" value="CARDIOLIPIN SYNTHASE C"/>
    <property type="match status" value="1"/>
</dbReference>
<keyword evidence="4" id="KW-1185">Reference proteome</keyword>
<dbReference type="AlphaFoldDB" id="A0A373FEH2"/>
<protein>
    <submittedName>
        <fullName evidence="3">Phospholipase D family protein</fullName>
    </submittedName>
</protein>
<feature type="chain" id="PRO_5017043678" evidence="1">
    <location>
        <begin position="23"/>
        <end position="560"/>
    </location>
</feature>
<evidence type="ECO:0000313" key="4">
    <source>
        <dbReference type="Proteomes" id="UP000261948"/>
    </source>
</evidence>
<proteinExistence type="predicted"/>
<dbReference type="Proteomes" id="UP000261948">
    <property type="component" value="Unassembled WGS sequence"/>
</dbReference>
<reference evidence="3 4" key="1">
    <citation type="submission" date="2018-08" db="EMBL/GenBank/DDBJ databases">
        <title>Comamonas testosteroni strain SWCO2.</title>
        <authorList>
            <person name="Jiang N."/>
            <person name="Zhang X.Z."/>
        </authorList>
    </citation>
    <scope>NUCLEOTIDE SEQUENCE [LARGE SCALE GENOMIC DNA]</scope>
    <source>
        <strain evidence="3 4">SWCO2</strain>
    </source>
</reference>
<sequence>MRARSFLRLALPCLVMAVLALSGCSTPLPKDVERPVSAALQKPQETALGALVAKARPAAVKADASAFALISGPEFALSSRMALVESAQKTLDLQYYAIHADQSTAKLLRALVQAAGRGVRVRVLLDDFHSTGPDAQVMRLAFVPNIEMRMFNPLAGSRSSSLGRAWSILTDFQRAQQRMHNKLFIADNAVAVMGGRNLGDSYFDASNEGNFVDIDVLTGGPVVKDLSRSFDSYWNNVRAYPVQSLIKQEELLQLKTQFDQEDSRAEASTAKPQSSSIASASTMNLRKVPWVWAQALVLADSPSKIPLESDDAHPLSPAQAGSAGVLKAGKQGTIPASAAGALQADSVVDGLLALVRSARQDLLVVSPYFVPGAEIMQAFRTARERGVRIRILTNSLASNDAPLAHAGYARHRQELLGMGIELREMRSEPANVRSALRAGNTGSSGGSTGASRSMLHSKLLVIDGRIVVVGSMNLDMRSQLQNTEIAVLIASKSFSKLATSSIDESLPENSWRVEIDKDGKLIWRAPEDSGLPDAHTEPDASLGLRLMLQLIGPLAPDSLL</sequence>
<dbReference type="SUPFAM" id="SSF56024">
    <property type="entry name" value="Phospholipase D/nuclease"/>
    <property type="match status" value="2"/>
</dbReference>